<keyword evidence="2" id="KW-0812">Transmembrane</keyword>
<accession>A0A844Y2L3</accession>
<keyword evidence="4" id="KW-1185">Reference proteome</keyword>
<proteinExistence type="predicted"/>
<evidence type="ECO:0000256" key="2">
    <source>
        <dbReference type="SAM" id="Phobius"/>
    </source>
</evidence>
<dbReference type="EMBL" id="WTYD01000001">
    <property type="protein sequence ID" value="MXO52700.1"/>
    <property type="molecule type" value="Genomic_DNA"/>
</dbReference>
<feature type="transmembrane region" description="Helical" evidence="2">
    <location>
        <begin position="43"/>
        <end position="68"/>
    </location>
</feature>
<sequence>MRSSSGAVARTKARSSSEAVARTKARSSSDAEPSEEKPLWQRLGWMAAIWAGSVAVLGAVAMVIRWWLGV</sequence>
<gene>
    <name evidence="3" type="ORF">GRI47_01605</name>
</gene>
<evidence type="ECO:0000313" key="4">
    <source>
        <dbReference type="Proteomes" id="UP000430272"/>
    </source>
</evidence>
<organism evidence="3 4">
    <name type="scientific">Qipengyuania pelagi</name>
    <dbReference type="NCBI Taxonomy" id="994320"/>
    <lineage>
        <taxon>Bacteria</taxon>
        <taxon>Pseudomonadati</taxon>
        <taxon>Pseudomonadota</taxon>
        <taxon>Alphaproteobacteria</taxon>
        <taxon>Sphingomonadales</taxon>
        <taxon>Erythrobacteraceae</taxon>
        <taxon>Qipengyuania</taxon>
    </lineage>
</organism>
<dbReference type="RefSeq" id="WP_160659649.1">
    <property type="nucleotide sequence ID" value="NZ_BAABDV010000001.1"/>
</dbReference>
<dbReference type="Pfam" id="PF10617">
    <property type="entry name" value="DUF2474"/>
    <property type="match status" value="1"/>
</dbReference>
<comment type="caution">
    <text evidence="3">The sequence shown here is derived from an EMBL/GenBank/DDBJ whole genome shotgun (WGS) entry which is preliminary data.</text>
</comment>
<dbReference type="OrthoDB" id="6199137at2"/>
<keyword evidence="2" id="KW-1133">Transmembrane helix</keyword>
<name>A0A844Y2L3_9SPHN</name>
<protein>
    <submittedName>
        <fullName evidence="3">DUF2474 family protein</fullName>
    </submittedName>
</protein>
<dbReference type="Proteomes" id="UP000430272">
    <property type="component" value="Unassembled WGS sequence"/>
</dbReference>
<keyword evidence="2" id="KW-0472">Membrane</keyword>
<dbReference type="InterPro" id="IPR018895">
    <property type="entry name" value="DUF2474"/>
</dbReference>
<reference evidence="3 4" key="1">
    <citation type="submission" date="2019-12" db="EMBL/GenBank/DDBJ databases">
        <title>Genomic-based taxomic classification of the family Erythrobacteraceae.</title>
        <authorList>
            <person name="Xu L."/>
        </authorList>
    </citation>
    <scope>NUCLEOTIDE SEQUENCE [LARGE SCALE GENOMIC DNA]</scope>
    <source>
        <strain evidence="3 4">JCM 17468</strain>
    </source>
</reference>
<evidence type="ECO:0000313" key="3">
    <source>
        <dbReference type="EMBL" id="MXO52700.1"/>
    </source>
</evidence>
<dbReference type="AlphaFoldDB" id="A0A844Y2L3"/>
<feature type="region of interest" description="Disordered" evidence="1">
    <location>
        <begin position="1"/>
        <end position="37"/>
    </location>
</feature>
<evidence type="ECO:0000256" key="1">
    <source>
        <dbReference type="SAM" id="MobiDB-lite"/>
    </source>
</evidence>